<sequence length="88" mass="9429">MRAPLASTRVQFYLARADAAGPQSDGLGHYAMPGGTYNIWSTGTDTTQRSIGAGGNGRPTSPSRRWFQRGLLHVAARMGRTTHTPEIG</sequence>
<evidence type="ECO:0000313" key="2">
    <source>
        <dbReference type="EMBL" id="MET4582155.1"/>
    </source>
</evidence>
<feature type="compositionally biased region" description="Polar residues" evidence="1">
    <location>
        <begin position="41"/>
        <end position="50"/>
    </location>
</feature>
<keyword evidence="3" id="KW-1185">Reference proteome</keyword>
<evidence type="ECO:0000256" key="1">
    <source>
        <dbReference type="SAM" id="MobiDB-lite"/>
    </source>
</evidence>
<dbReference type="Proteomes" id="UP001549257">
    <property type="component" value="Unassembled WGS sequence"/>
</dbReference>
<evidence type="ECO:0000313" key="3">
    <source>
        <dbReference type="Proteomes" id="UP001549257"/>
    </source>
</evidence>
<gene>
    <name evidence="2" type="ORF">ABIE21_001645</name>
</gene>
<comment type="caution">
    <text evidence="2">The sequence shown here is derived from an EMBL/GenBank/DDBJ whole genome shotgun (WGS) entry which is preliminary data.</text>
</comment>
<reference evidence="2 3" key="1">
    <citation type="submission" date="2024-06" db="EMBL/GenBank/DDBJ databases">
        <title>Sorghum-associated microbial communities from plants grown in Nebraska, USA.</title>
        <authorList>
            <person name="Schachtman D."/>
        </authorList>
    </citation>
    <scope>NUCLEOTIDE SEQUENCE [LARGE SCALE GENOMIC DNA]</scope>
    <source>
        <strain evidence="2 3">2857</strain>
    </source>
</reference>
<feature type="region of interest" description="Disordered" evidence="1">
    <location>
        <begin position="41"/>
        <end position="64"/>
    </location>
</feature>
<dbReference type="RefSeq" id="WP_354024302.1">
    <property type="nucleotide sequence ID" value="NZ_JBEPSJ010000001.1"/>
</dbReference>
<name>A0ABV2QM67_9MICO</name>
<organism evidence="2 3">
    <name type="scientific">Conyzicola nivalis</name>
    <dbReference type="NCBI Taxonomy" id="1477021"/>
    <lineage>
        <taxon>Bacteria</taxon>
        <taxon>Bacillati</taxon>
        <taxon>Actinomycetota</taxon>
        <taxon>Actinomycetes</taxon>
        <taxon>Micrococcales</taxon>
        <taxon>Microbacteriaceae</taxon>
        <taxon>Conyzicola</taxon>
    </lineage>
</organism>
<proteinExistence type="predicted"/>
<protein>
    <submittedName>
        <fullName evidence="2">Uncharacterized protein</fullName>
    </submittedName>
</protein>
<dbReference type="EMBL" id="JBEPSJ010000001">
    <property type="protein sequence ID" value="MET4582155.1"/>
    <property type="molecule type" value="Genomic_DNA"/>
</dbReference>
<accession>A0ABV2QM67</accession>